<dbReference type="InterPro" id="IPR000835">
    <property type="entry name" value="HTH_MarR-typ"/>
</dbReference>
<dbReference type="GO" id="GO:0003700">
    <property type="term" value="F:DNA-binding transcription factor activity"/>
    <property type="evidence" value="ECO:0007669"/>
    <property type="project" value="InterPro"/>
</dbReference>
<dbReference type="SMART" id="SM00347">
    <property type="entry name" value="HTH_MARR"/>
    <property type="match status" value="1"/>
</dbReference>
<evidence type="ECO:0000259" key="1">
    <source>
        <dbReference type="PROSITE" id="PS50995"/>
    </source>
</evidence>
<gene>
    <name evidence="2" type="ORF">EHF33_13425</name>
</gene>
<dbReference type="EMBL" id="CP034183">
    <property type="protein sequence ID" value="AZI43624.1"/>
    <property type="molecule type" value="Genomic_DNA"/>
</dbReference>
<dbReference type="OrthoDB" id="9799747at2"/>
<dbReference type="PANTHER" id="PTHR33164:SF101">
    <property type="entry name" value="TRANSCRIPTIONAL REPRESSOR MPRA"/>
    <property type="match status" value="1"/>
</dbReference>
<dbReference type="InterPro" id="IPR039422">
    <property type="entry name" value="MarR/SlyA-like"/>
</dbReference>
<evidence type="ECO:0000313" key="3">
    <source>
        <dbReference type="Proteomes" id="UP000276417"/>
    </source>
</evidence>
<evidence type="ECO:0000313" key="2">
    <source>
        <dbReference type="EMBL" id="AZI43624.1"/>
    </source>
</evidence>
<dbReference type="PRINTS" id="PR00598">
    <property type="entry name" value="HTHMARR"/>
</dbReference>
<accession>A0A3G8YM08</accession>
<dbReference type="InterPro" id="IPR036390">
    <property type="entry name" value="WH_DNA-bd_sf"/>
</dbReference>
<reference evidence="2 3" key="1">
    <citation type="submission" date="2018-11" db="EMBL/GenBank/DDBJ databases">
        <title>Deinococcus shelandsis sp. nov., isolated from South Shetland Islands soil of Antarctica.</title>
        <authorList>
            <person name="Tian J."/>
        </authorList>
    </citation>
    <scope>NUCLEOTIDE SEQUENCE [LARGE SCALE GENOMIC DNA]</scope>
    <source>
        <strain evidence="2 3">S14-83T</strain>
    </source>
</reference>
<dbReference type="Proteomes" id="UP000276417">
    <property type="component" value="Chromosome 1"/>
</dbReference>
<name>A0A3G8YM08_9DEIO</name>
<sequence>MPTKYAGGDQERAALDAYIKLWRASHLVEMQANRHLARFDLTTSQFGVLEAVYHLGPLSQQALAKKILRSSGNLTMVIDNLEKTQLVRRERNQQDRRVMIVSLTPAGRELIAQVLPPHVRGVVGVFDSLSKDELAQLSSLTRKLGLALSAGKAQTGAAGKSPKAKQEKQASKMEVKALEVLTAL</sequence>
<dbReference type="PANTHER" id="PTHR33164">
    <property type="entry name" value="TRANSCRIPTIONAL REGULATOR, MARR FAMILY"/>
    <property type="match status" value="1"/>
</dbReference>
<dbReference type="Pfam" id="PF01047">
    <property type="entry name" value="MarR"/>
    <property type="match status" value="1"/>
</dbReference>
<dbReference type="AlphaFoldDB" id="A0A3G8YM08"/>
<proteinExistence type="predicted"/>
<dbReference type="InterPro" id="IPR036388">
    <property type="entry name" value="WH-like_DNA-bd_sf"/>
</dbReference>
<dbReference type="KEGG" id="dph:EHF33_13425"/>
<keyword evidence="3" id="KW-1185">Reference proteome</keyword>
<organism evidence="2 3">
    <name type="scientific">Deinococcus psychrotolerans</name>
    <dbReference type="NCBI Taxonomy" id="2489213"/>
    <lineage>
        <taxon>Bacteria</taxon>
        <taxon>Thermotogati</taxon>
        <taxon>Deinococcota</taxon>
        <taxon>Deinococci</taxon>
        <taxon>Deinococcales</taxon>
        <taxon>Deinococcaceae</taxon>
        <taxon>Deinococcus</taxon>
    </lineage>
</organism>
<dbReference type="PROSITE" id="PS50995">
    <property type="entry name" value="HTH_MARR_2"/>
    <property type="match status" value="1"/>
</dbReference>
<protein>
    <submittedName>
        <fullName evidence="2">MarR family transcriptional regulator</fullName>
    </submittedName>
</protein>
<feature type="domain" description="HTH marR-type" evidence="1">
    <location>
        <begin position="14"/>
        <end position="146"/>
    </location>
</feature>
<dbReference type="RefSeq" id="WP_124872516.1">
    <property type="nucleotide sequence ID" value="NZ_CP034183.1"/>
</dbReference>
<dbReference type="SUPFAM" id="SSF46785">
    <property type="entry name" value="Winged helix' DNA-binding domain"/>
    <property type="match status" value="1"/>
</dbReference>
<dbReference type="GO" id="GO:0006950">
    <property type="term" value="P:response to stress"/>
    <property type="evidence" value="ECO:0007669"/>
    <property type="project" value="TreeGrafter"/>
</dbReference>
<dbReference type="Gene3D" id="1.10.10.10">
    <property type="entry name" value="Winged helix-like DNA-binding domain superfamily/Winged helix DNA-binding domain"/>
    <property type="match status" value="1"/>
</dbReference>